<evidence type="ECO:0000313" key="6">
    <source>
        <dbReference type="EMBL" id="MFC0624564.1"/>
    </source>
</evidence>
<dbReference type="RefSeq" id="WP_380046073.1">
    <property type="nucleotide sequence ID" value="NZ_JBHLTC010000012.1"/>
</dbReference>
<keyword evidence="1" id="KW-0808">Transferase</keyword>
<dbReference type="SMART" id="SM00065">
    <property type="entry name" value="GAF"/>
    <property type="match status" value="1"/>
</dbReference>
<dbReference type="InterPro" id="IPR036388">
    <property type="entry name" value="WH-like_DNA-bd_sf"/>
</dbReference>
<proteinExistence type="predicted"/>
<keyword evidence="4" id="KW-0804">Transcription</keyword>
<dbReference type="InterPro" id="IPR012074">
    <property type="entry name" value="GAF_ANTAR"/>
</dbReference>
<evidence type="ECO:0000256" key="4">
    <source>
        <dbReference type="ARBA" id="ARBA00023163"/>
    </source>
</evidence>
<evidence type="ECO:0000259" key="5">
    <source>
        <dbReference type="PROSITE" id="PS50921"/>
    </source>
</evidence>
<feature type="domain" description="ANTAR" evidence="5">
    <location>
        <begin position="156"/>
        <end position="217"/>
    </location>
</feature>
<reference evidence="6 7" key="1">
    <citation type="submission" date="2024-09" db="EMBL/GenBank/DDBJ databases">
        <authorList>
            <person name="Sun Q."/>
            <person name="Mori K."/>
        </authorList>
    </citation>
    <scope>NUCLEOTIDE SEQUENCE [LARGE SCALE GENOMIC DNA]</scope>
    <source>
        <strain evidence="6 7">CGMCC 1.15906</strain>
    </source>
</reference>
<dbReference type="SMART" id="SM01012">
    <property type="entry name" value="ANTAR"/>
    <property type="match status" value="1"/>
</dbReference>
<dbReference type="Pfam" id="PF03861">
    <property type="entry name" value="ANTAR"/>
    <property type="match status" value="1"/>
</dbReference>
<evidence type="ECO:0000256" key="3">
    <source>
        <dbReference type="ARBA" id="ARBA00023015"/>
    </source>
</evidence>
<dbReference type="InterPro" id="IPR011006">
    <property type="entry name" value="CheY-like_superfamily"/>
</dbReference>
<dbReference type="Proteomes" id="UP001589890">
    <property type="component" value="Unassembled WGS sequence"/>
</dbReference>
<dbReference type="InterPro" id="IPR003018">
    <property type="entry name" value="GAF"/>
</dbReference>
<dbReference type="SUPFAM" id="SSF55781">
    <property type="entry name" value="GAF domain-like"/>
    <property type="match status" value="1"/>
</dbReference>
<evidence type="ECO:0000256" key="2">
    <source>
        <dbReference type="ARBA" id="ARBA00022777"/>
    </source>
</evidence>
<dbReference type="PROSITE" id="PS50921">
    <property type="entry name" value="ANTAR"/>
    <property type="match status" value="1"/>
</dbReference>
<dbReference type="Gene3D" id="3.30.450.40">
    <property type="match status" value="1"/>
</dbReference>
<organism evidence="6 7">
    <name type="scientific">Kribbella deserti</name>
    <dbReference type="NCBI Taxonomy" id="1926257"/>
    <lineage>
        <taxon>Bacteria</taxon>
        <taxon>Bacillati</taxon>
        <taxon>Actinomycetota</taxon>
        <taxon>Actinomycetes</taxon>
        <taxon>Propionibacteriales</taxon>
        <taxon>Kribbellaceae</taxon>
        <taxon>Kribbella</taxon>
    </lineage>
</organism>
<keyword evidence="2" id="KW-0418">Kinase</keyword>
<accession>A0ABV6QIV3</accession>
<comment type="caution">
    <text evidence="6">The sequence shown here is derived from an EMBL/GenBank/DDBJ whole genome shotgun (WGS) entry which is preliminary data.</text>
</comment>
<sequence>MTEDFAAELARMALELHDQPDVDQTAQRVLDFVPRTIGCDQAGIVLANRGRLRAVAASGPESAAVDQYQVRVGDGPATVAVEQSASVRVDDTEADGQWPAWSRLAAAHGLRSALSVRLYTLGSTIGALTLYDAKPSRFGPEQEAVAHVLAHHASVALSSARNEETLWEAIDARKEIGQAQGMLMERFALSADQSFDVLRRYSQAHNVKLREVAQRLISTRRLPG</sequence>
<dbReference type="InterPro" id="IPR005561">
    <property type="entry name" value="ANTAR"/>
</dbReference>
<keyword evidence="3" id="KW-0805">Transcription regulation</keyword>
<dbReference type="Pfam" id="PF13185">
    <property type="entry name" value="GAF_2"/>
    <property type="match status" value="1"/>
</dbReference>
<keyword evidence="7" id="KW-1185">Reference proteome</keyword>
<gene>
    <name evidence="6" type="ORF">ACFFGN_10865</name>
</gene>
<evidence type="ECO:0000313" key="7">
    <source>
        <dbReference type="Proteomes" id="UP001589890"/>
    </source>
</evidence>
<protein>
    <submittedName>
        <fullName evidence="6">GAF and ANTAR domain-containing protein</fullName>
    </submittedName>
</protein>
<name>A0ABV6QIV3_9ACTN</name>
<evidence type="ECO:0000256" key="1">
    <source>
        <dbReference type="ARBA" id="ARBA00022679"/>
    </source>
</evidence>
<dbReference type="PIRSF" id="PIRSF036625">
    <property type="entry name" value="GAF_ANTAR"/>
    <property type="match status" value="1"/>
</dbReference>
<dbReference type="InterPro" id="IPR029016">
    <property type="entry name" value="GAF-like_dom_sf"/>
</dbReference>
<dbReference type="SUPFAM" id="SSF52172">
    <property type="entry name" value="CheY-like"/>
    <property type="match status" value="1"/>
</dbReference>
<dbReference type="EMBL" id="JBHLTC010000012">
    <property type="protein sequence ID" value="MFC0624564.1"/>
    <property type="molecule type" value="Genomic_DNA"/>
</dbReference>
<dbReference type="Gene3D" id="1.10.10.10">
    <property type="entry name" value="Winged helix-like DNA-binding domain superfamily/Winged helix DNA-binding domain"/>
    <property type="match status" value="1"/>
</dbReference>